<evidence type="ECO:0000256" key="1">
    <source>
        <dbReference type="ARBA" id="ARBA00004686"/>
    </source>
</evidence>
<dbReference type="Gene3D" id="3.90.650.10">
    <property type="entry name" value="PurM-like C-terminal domain"/>
    <property type="match status" value="1"/>
</dbReference>
<dbReference type="InterPro" id="IPR016188">
    <property type="entry name" value="PurM-like_N"/>
</dbReference>
<organism evidence="9">
    <name type="scientific">Ignisphaera aggregans</name>
    <dbReference type="NCBI Taxonomy" id="334771"/>
    <lineage>
        <taxon>Archaea</taxon>
        <taxon>Thermoproteota</taxon>
        <taxon>Thermoprotei</taxon>
        <taxon>Desulfurococcales</taxon>
        <taxon>Desulfurococcaceae</taxon>
        <taxon>Ignisphaera</taxon>
    </lineage>
</organism>
<dbReference type="EMBL" id="DTCK01000007">
    <property type="protein sequence ID" value="HGQ35111.1"/>
    <property type="molecule type" value="Genomic_DNA"/>
</dbReference>
<dbReference type="GO" id="GO:0004637">
    <property type="term" value="F:phosphoribosylamine-glycine ligase activity"/>
    <property type="evidence" value="ECO:0007669"/>
    <property type="project" value="TreeGrafter"/>
</dbReference>
<proteinExistence type="predicted"/>
<evidence type="ECO:0000256" key="4">
    <source>
        <dbReference type="ARBA" id="ARBA00022741"/>
    </source>
</evidence>
<feature type="domain" description="PurM-like C-terminal" evidence="7">
    <location>
        <begin position="166"/>
        <end position="326"/>
    </location>
</feature>
<comment type="pathway">
    <text evidence="1">Purine metabolism; IMP biosynthesis via de novo pathway; 5-amino-1-(5-phospho-D-ribosyl)imidazole from N(2)-formyl-N(1)-(5-phospho-D-ribosyl)glycinamide: step 2/2.</text>
</comment>
<dbReference type="Pfam" id="PF00586">
    <property type="entry name" value="AIRS"/>
    <property type="match status" value="1"/>
</dbReference>
<evidence type="ECO:0000313" key="9">
    <source>
        <dbReference type="EMBL" id="HGQ64734.1"/>
    </source>
</evidence>
<dbReference type="NCBIfam" id="TIGR00878">
    <property type="entry name" value="purM"/>
    <property type="match status" value="1"/>
</dbReference>
<dbReference type="GO" id="GO:0004641">
    <property type="term" value="F:phosphoribosylformylglycinamidine cyclo-ligase activity"/>
    <property type="evidence" value="ECO:0007669"/>
    <property type="project" value="UniProtKB-EC"/>
</dbReference>
<dbReference type="UniPathway" id="UPA00074">
    <property type="reaction ID" value="UER00129"/>
</dbReference>
<dbReference type="InterPro" id="IPR036921">
    <property type="entry name" value="PurM-like_N_sf"/>
</dbReference>
<dbReference type="GO" id="GO:0005829">
    <property type="term" value="C:cytosol"/>
    <property type="evidence" value="ECO:0007669"/>
    <property type="project" value="TreeGrafter"/>
</dbReference>
<dbReference type="GO" id="GO:0005524">
    <property type="term" value="F:ATP binding"/>
    <property type="evidence" value="ECO:0007669"/>
    <property type="project" value="UniProtKB-KW"/>
</dbReference>
<evidence type="ECO:0000259" key="6">
    <source>
        <dbReference type="Pfam" id="PF00586"/>
    </source>
</evidence>
<gene>
    <name evidence="9" type="ORF">ENU08_05760</name>
    <name evidence="8" type="ORF">ENU41_00320</name>
</gene>
<dbReference type="EMBL" id="DTBD01000049">
    <property type="protein sequence ID" value="HGQ64734.1"/>
    <property type="molecule type" value="Genomic_DNA"/>
</dbReference>
<dbReference type="GO" id="GO:0006189">
    <property type="term" value="P:'de novo' IMP biosynthetic process"/>
    <property type="evidence" value="ECO:0007669"/>
    <property type="project" value="UniProtKB-UniPathway"/>
</dbReference>
<evidence type="ECO:0000256" key="5">
    <source>
        <dbReference type="ARBA" id="ARBA00022840"/>
    </source>
</evidence>
<protein>
    <recommendedName>
        <fullName evidence="2">phosphoribosylformylglycinamidine cyclo-ligase</fullName>
        <ecNumber evidence="2">6.3.3.1</ecNumber>
    </recommendedName>
</protein>
<keyword evidence="5" id="KW-0067">ATP-binding</keyword>
<evidence type="ECO:0000256" key="3">
    <source>
        <dbReference type="ARBA" id="ARBA00022598"/>
    </source>
</evidence>
<dbReference type="PANTHER" id="PTHR10520">
    <property type="entry name" value="TRIFUNCTIONAL PURINE BIOSYNTHETIC PROTEIN ADENOSINE-3-RELATED"/>
    <property type="match status" value="1"/>
</dbReference>
<dbReference type="PANTHER" id="PTHR10520:SF12">
    <property type="entry name" value="TRIFUNCTIONAL PURINE BIOSYNTHETIC PROTEIN ADENOSINE-3"/>
    <property type="match status" value="1"/>
</dbReference>
<name>A0A7C4JJY4_9CREN</name>
<keyword evidence="3 9" id="KW-0436">Ligase</keyword>
<dbReference type="InterPro" id="IPR036676">
    <property type="entry name" value="PurM-like_C_sf"/>
</dbReference>
<dbReference type="CDD" id="cd02196">
    <property type="entry name" value="PurM"/>
    <property type="match status" value="1"/>
</dbReference>
<feature type="domain" description="PurM-like N-terminal" evidence="6">
    <location>
        <begin position="51"/>
        <end position="154"/>
    </location>
</feature>
<evidence type="ECO:0000256" key="2">
    <source>
        <dbReference type="ARBA" id="ARBA00013047"/>
    </source>
</evidence>
<comment type="caution">
    <text evidence="9">The sequence shown here is derived from an EMBL/GenBank/DDBJ whole genome shotgun (WGS) entry which is preliminary data.</text>
</comment>
<reference evidence="9" key="1">
    <citation type="journal article" date="2020" name="mSystems">
        <title>Genome- and Community-Level Interaction Insights into Carbon Utilization and Element Cycling Functions of Hydrothermarchaeota in Hydrothermal Sediment.</title>
        <authorList>
            <person name="Zhou Z."/>
            <person name="Liu Y."/>
            <person name="Xu W."/>
            <person name="Pan J."/>
            <person name="Luo Z.H."/>
            <person name="Li M."/>
        </authorList>
    </citation>
    <scope>NUCLEOTIDE SEQUENCE [LARGE SCALE GENOMIC DNA]</scope>
    <source>
        <strain evidence="9">SpSt-637</strain>
        <strain evidence="8">SpSt-667</strain>
    </source>
</reference>
<dbReference type="Gene3D" id="3.30.1330.10">
    <property type="entry name" value="PurM-like, N-terminal domain"/>
    <property type="match status" value="1"/>
</dbReference>
<dbReference type="InterPro" id="IPR010918">
    <property type="entry name" value="PurM-like_C_dom"/>
</dbReference>
<evidence type="ECO:0000259" key="7">
    <source>
        <dbReference type="Pfam" id="PF02769"/>
    </source>
</evidence>
<sequence length="338" mass="36829">MSSWTYGKAGVDLSKHRSMHKYALKLVEDLNRELGYDVEGLGGYTSSITYGGNKLVLHVDGVGTKTIVLQKLGKLRIAGWDCVAMNVNDVVCDNAKPIAVVDYIAMPSADEEVFKEIIEGIVEAAKEARVAVLGGETAILPDLVNGVDVVCTVLAIKEETLINRIEVGDVIVGVSSWGLHANGYSLVRRILEDRGLGYGFQVEDLNLGEELSKPVAIYSNLVLELQGERVAKAVAHITGGAFSKVKRLIHHNIDVMLEIPKPPKIFDVIMRLGNVSVEEMYKVFNMGIGLIIAVNGENLDTVKKIIEKHGFTFYELGKAVEGQGRVVLKTCYGTTVVF</sequence>
<dbReference type="InterPro" id="IPR004733">
    <property type="entry name" value="PurM_cligase"/>
</dbReference>
<keyword evidence="4" id="KW-0547">Nucleotide-binding</keyword>
<dbReference type="AlphaFoldDB" id="A0A7C4JJY4"/>
<evidence type="ECO:0000313" key="8">
    <source>
        <dbReference type="EMBL" id="HGQ35111.1"/>
    </source>
</evidence>
<dbReference type="SUPFAM" id="SSF56042">
    <property type="entry name" value="PurM C-terminal domain-like"/>
    <property type="match status" value="1"/>
</dbReference>
<dbReference type="EC" id="6.3.3.1" evidence="2"/>
<dbReference type="SUPFAM" id="SSF55326">
    <property type="entry name" value="PurM N-terminal domain-like"/>
    <property type="match status" value="1"/>
</dbReference>
<dbReference type="Pfam" id="PF02769">
    <property type="entry name" value="AIRS_C"/>
    <property type="match status" value="1"/>
</dbReference>
<dbReference type="GO" id="GO:0046084">
    <property type="term" value="P:adenine biosynthetic process"/>
    <property type="evidence" value="ECO:0007669"/>
    <property type="project" value="TreeGrafter"/>
</dbReference>
<accession>A0A7C4JJY4</accession>